<dbReference type="AlphaFoldDB" id="A0A419EMN9"/>
<organism evidence="9 10">
    <name type="scientific">Candidatus Abyssobacteria bacterium SURF_17</name>
    <dbReference type="NCBI Taxonomy" id="2093361"/>
    <lineage>
        <taxon>Bacteria</taxon>
        <taxon>Pseudomonadati</taxon>
        <taxon>Candidatus Hydrogenedentota</taxon>
        <taxon>Candidatus Abyssobacteria</taxon>
    </lineage>
</organism>
<dbReference type="InterPro" id="IPR051906">
    <property type="entry name" value="TolC-like"/>
</dbReference>
<keyword evidence="8" id="KW-0175">Coiled coil</keyword>
<sequence>MPEERADLLNMHNPKTFHRIARFNLRLFLACGLSVFTLLIGPFNAFAEDIVPSKELSLTECIELSLTSSPDVLAAQERIEQARAAVQQAQSGFYPRFSVGETFVRSDFAPLVFSNQLAQGELSGDFPAMPPPGFDPFAQFNDPGPLSNWSTQFLLQWPVFQGGKTFYGNRAAIASLSAAELELQAVHNNLAYAVSNAYYQILKTESSIRIAEQSAAQIQSHLDIARARYEGEIALKSDVLRVTVRLAEAQEALAIARHNLDRAKSRLNLALGLPVNQPLALTNDRPLLLPPTDADQTLAELTELARLQRPEIERMNNSIASLENAVNAARAGHYPQLNAFAHYDIDSEDFSDSNESWTVGLSANISIFDGFLTRSAVSSARARLREAEAQKEQTILQVEMDVKNAFLGRSEAATRLQVLQQAVAEAEESVRILSERYAEGMALTTELLDAEVALTNARLHELSAKYDYLIASAALERAVGAIIDEGSGQ</sequence>
<dbReference type="PANTHER" id="PTHR30026">
    <property type="entry name" value="OUTER MEMBRANE PROTEIN TOLC"/>
    <property type="match status" value="1"/>
</dbReference>
<keyword evidence="3" id="KW-0813">Transport</keyword>
<evidence type="ECO:0000256" key="7">
    <source>
        <dbReference type="ARBA" id="ARBA00023237"/>
    </source>
</evidence>
<evidence type="ECO:0000256" key="4">
    <source>
        <dbReference type="ARBA" id="ARBA00022452"/>
    </source>
</evidence>
<evidence type="ECO:0000256" key="8">
    <source>
        <dbReference type="SAM" id="Coils"/>
    </source>
</evidence>
<dbReference type="EMBL" id="QZKI01000144">
    <property type="protein sequence ID" value="RJP63945.1"/>
    <property type="molecule type" value="Genomic_DNA"/>
</dbReference>
<comment type="subcellular location">
    <subcellularLocation>
        <location evidence="1">Cell outer membrane</location>
    </subcellularLocation>
</comment>
<evidence type="ECO:0000256" key="5">
    <source>
        <dbReference type="ARBA" id="ARBA00022692"/>
    </source>
</evidence>
<reference evidence="9 10" key="1">
    <citation type="journal article" date="2017" name="ISME J.">
        <title>Energy and carbon metabolisms in a deep terrestrial subsurface fluid microbial community.</title>
        <authorList>
            <person name="Momper L."/>
            <person name="Jungbluth S.P."/>
            <person name="Lee M.D."/>
            <person name="Amend J.P."/>
        </authorList>
    </citation>
    <scope>NUCLEOTIDE SEQUENCE [LARGE SCALE GENOMIC DNA]</scope>
    <source>
        <strain evidence="9">SURF_17</strain>
    </source>
</reference>
<dbReference type="GO" id="GO:0009279">
    <property type="term" value="C:cell outer membrane"/>
    <property type="evidence" value="ECO:0007669"/>
    <property type="project" value="UniProtKB-SubCell"/>
</dbReference>
<keyword evidence="4" id="KW-1134">Transmembrane beta strand</keyword>
<dbReference type="SUPFAM" id="SSF56954">
    <property type="entry name" value="Outer membrane efflux proteins (OEP)"/>
    <property type="match status" value="1"/>
</dbReference>
<dbReference type="Pfam" id="PF02321">
    <property type="entry name" value="OEP"/>
    <property type="match status" value="2"/>
</dbReference>
<dbReference type="InterPro" id="IPR028351">
    <property type="entry name" value="CyaE"/>
</dbReference>
<evidence type="ECO:0000256" key="1">
    <source>
        <dbReference type="ARBA" id="ARBA00004442"/>
    </source>
</evidence>
<proteinExistence type="inferred from homology"/>
<protein>
    <submittedName>
        <fullName evidence="9">TolC family protein</fullName>
    </submittedName>
</protein>
<evidence type="ECO:0000256" key="2">
    <source>
        <dbReference type="ARBA" id="ARBA00007613"/>
    </source>
</evidence>
<keyword evidence="6" id="KW-0472">Membrane</keyword>
<evidence type="ECO:0000313" key="10">
    <source>
        <dbReference type="Proteomes" id="UP000285961"/>
    </source>
</evidence>
<dbReference type="PIRSF" id="PIRSF001892">
    <property type="entry name" value="CyaE"/>
    <property type="match status" value="1"/>
</dbReference>
<evidence type="ECO:0000256" key="3">
    <source>
        <dbReference type="ARBA" id="ARBA00022448"/>
    </source>
</evidence>
<dbReference type="InterPro" id="IPR003423">
    <property type="entry name" value="OMP_efflux"/>
</dbReference>
<dbReference type="PANTHER" id="PTHR30026:SF21">
    <property type="entry name" value="SLR1270 PROTEIN"/>
    <property type="match status" value="1"/>
</dbReference>
<keyword evidence="5" id="KW-0812">Transmembrane</keyword>
<gene>
    <name evidence="9" type="ORF">C4532_20150</name>
</gene>
<comment type="similarity">
    <text evidence="2">Belongs to the outer membrane factor (OMF) (TC 1.B.17) family.</text>
</comment>
<comment type="caution">
    <text evidence="9">The sequence shown here is derived from an EMBL/GenBank/DDBJ whole genome shotgun (WGS) entry which is preliminary data.</text>
</comment>
<feature type="coiled-coil region" evidence="8">
    <location>
        <begin position="377"/>
        <end position="436"/>
    </location>
</feature>
<keyword evidence="7" id="KW-0998">Cell outer membrane</keyword>
<dbReference type="GO" id="GO:0015288">
    <property type="term" value="F:porin activity"/>
    <property type="evidence" value="ECO:0007669"/>
    <property type="project" value="TreeGrafter"/>
</dbReference>
<dbReference type="GO" id="GO:1990281">
    <property type="term" value="C:efflux pump complex"/>
    <property type="evidence" value="ECO:0007669"/>
    <property type="project" value="TreeGrafter"/>
</dbReference>
<dbReference type="Proteomes" id="UP000285961">
    <property type="component" value="Unassembled WGS sequence"/>
</dbReference>
<name>A0A419EMN9_9BACT</name>
<dbReference type="GO" id="GO:0015562">
    <property type="term" value="F:efflux transmembrane transporter activity"/>
    <property type="evidence" value="ECO:0007669"/>
    <property type="project" value="InterPro"/>
</dbReference>
<accession>A0A419EMN9</accession>
<evidence type="ECO:0000256" key="6">
    <source>
        <dbReference type="ARBA" id="ARBA00023136"/>
    </source>
</evidence>
<dbReference type="Gene3D" id="1.20.1600.10">
    <property type="entry name" value="Outer membrane efflux proteins (OEP)"/>
    <property type="match status" value="1"/>
</dbReference>
<evidence type="ECO:0000313" key="9">
    <source>
        <dbReference type="EMBL" id="RJP63945.1"/>
    </source>
</evidence>